<dbReference type="RefSeq" id="WP_188439432.1">
    <property type="nucleotide sequence ID" value="NZ_BMGK01000002.1"/>
</dbReference>
<accession>A0A8J2V8R4</accession>
<dbReference type="EMBL" id="BMGK01000002">
    <property type="protein sequence ID" value="GGD85165.1"/>
    <property type="molecule type" value="Genomic_DNA"/>
</dbReference>
<comment type="caution">
    <text evidence="1">The sequence shown here is derived from an EMBL/GenBank/DDBJ whole genome shotgun (WGS) entry which is preliminary data.</text>
</comment>
<sequence length="177" mass="21225">MKLVAFLVLFLFQAEDPMVISWNEHQQLSWEDFQGKPDTRSSFAALTHSGIAFNYGVTIENEIIHLTTKVDAYFYPEMSWAKPDKINDHILKHEQAHFDITEIHARKLRKAFAEYTVTKKYKNELPAIFTKLNRERQQMQDRFDKETNHSMNIEKERDWQKYIEEELKKLEKWNIDS</sequence>
<evidence type="ECO:0000313" key="1">
    <source>
        <dbReference type="EMBL" id="GGD85165.1"/>
    </source>
</evidence>
<keyword evidence="2" id="KW-1185">Reference proteome</keyword>
<evidence type="ECO:0008006" key="3">
    <source>
        <dbReference type="Google" id="ProtNLM"/>
    </source>
</evidence>
<evidence type="ECO:0000313" key="2">
    <source>
        <dbReference type="Proteomes" id="UP000652231"/>
    </source>
</evidence>
<dbReference type="Pfam" id="PF06037">
    <property type="entry name" value="DUF922"/>
    <property type="match status" value="1"/>
</dbReference>
<dbReference type="Proteomes" id="UP000652231">
    <property type="component" value="Unassembled WGS sequence"/>
</dbReference>
<dbReference type="InterPro" id="IPR010321">
    <property type="entry name" value="DUF922"/>
</dbReference>
<dbReference type="AlphaFoldDB" id="A0A8J2V8R4"/>
<protein>
    <recommendedName>
        <fullName evidence="3">DUF922 domain-containing protein</fullName>
    </recommendedName>
</protein>
<reference evidence="1" key="2">
    <citation type="submission" date="2020-09" db="EMBL/GenBank/DDBJ databases">
        <authorList>
            <person name="Sun Q."/>
            <person name="Zhou Y."/>
        </authorList>
    </citation>
    <scope>NUCLEOTIDE SEQUENCE</scope>
    <source>
        <strain evidence="1">CGMCC 1.12924</strain>
    </source>
</reference>
<organism evidence="1 2">
    <name type="scientific">Planktosalinus lacus</name>
    <dbReference type="NCBI Taxonomy" id="1526573"/>
    <lineage>
        <taxon>Bacteria</taxon>
        <taxon>Pseudomonadati</taxon>
        <taxon>Bacteroidota</taxon>
        <taxon>Flavobacteriia</taxon>
        <taxon>Flavobacteriales</taxon>
        <taxon>Flavobacteriaceae</taxon>
        <taxon>Planktosalinus</taxon>
    </lineage>
</organism>
<proteinExistence type="predicted"/>
<gene>
    <name evidence="1" type="ORF">GCM10011312_06530</name>
</gene>
<reference evidence="1" key="1">
    <citation type="journal article" date="2014" name="Int. J. Syst. Evol. Microbiol.">
        <title>Complete genome sequence of Corynebacterium casei LMG S-19264T (=DSM 44701T), isolated from a smear-ripened cheese.</title>
        <authorList>
            <consortium name="US DOE Joint Genome Institute (JGI-PGF)"/>
            <person name="Walter F."/>
            <person name="Albersmeier A."/>
            <person name="Kalinowski J."/>
            <person name="Ruckert C."/>
        </authorList>
    </citation>
    <scope>NUCLEOTIDE SEQUENCE</scope>
    <source>
        <strain evidence="1">CGMCC 1.12924</strain>
    </source>
</reference>
<name>A0A8J2V8R4_9FLAO</name>